<dbReference type="InterPro" id="IPR017853">
    <property type="entry name" value="GH"/>
</dbReference>
<dbReference type="GO" id="GO:0009253">
    <property type="term" value="P:peptidoglycan catabolic process"/>
    <property type="evidence" value="ECO:0007669"/>
    <property type="project" value="InterPro"/>
</dbReference>
<comment type="similarity">
    <text evidence="1">Belongs to the glycosyl hydrolase 25 family.</text>
</comment>
<comment type="caution">
    <text evidence="3">The sequence shown here is derived from an EMBL/GenBank/DDBJ whole genome shotgun (WGS) entry which is preliminary data.</text>
</comment>
<dbReference type="Pfam" id="PF01183">
    <property type="entry name" value="Glyco_hydro_25"/>
    <property type="match status" value="1"/>
</dbReference>
<organism evidence="3 4">
    <name type="scientific">Anaerobutyricum hallii</name>
    <dbReference type="NCBI Taxonomy" id="39488"/>
    <lineage>
        <taxon>Bacteria</taxon>
        <taxon>Bacillati</taxon>
        <taxon>Bacillota</taxon>
        <taxon>Clostridia</taxon>
        <taxon>Lachnospirales</taxon>
        <taxon>Lachnospiraceae</taxon>
        <taxon>Anaerobutyricum</taxon>
    </lineage>
</organism>
<accession>A0A414B581</accession>
<dbReference type="Pfam" id="PF01471">
    <property type="entry name" value="PG_binding_1"/>
    <property type="match status" value="1"/>
</dbReference>
<dbReference type="GO" id="GO:0016052">
    <property type="term" value="P:carbohydrate catabolic process"/>
    <property type="evidence" value="ECO:0007669"/>
    <property type="project" value="TreeGrafter"/>
</dbReference>
<dbReference type="InterPro" id="IPR002477">
    <property type="entry name" value="Peptidoglycan-bd-like"/>
</dbReference>
<dbReference type="RefSeq" id="WP_118381183.1">
    <property type="nucleotide sequence ID" value="NZ_CABJFJ010000009.1"/>
</dbReference>
<reference evidence="3 4" key="1">
    <citation type="submission" date="2018-08" db="EMBL/GenBank/DDBJ databases">
        <title>A genome reference for cultivated species of the human gut microbiota.</title>
        <authorList>
            <person name="Zou Y."/>
            <person name="Xue W."/>
            <person name="Luo G."/>
        </authorList>
    </citation>
    <scope>NUCLEOTIDE SEQUENCE [LARGE SCALE GENOMIC DNA]</scope>
    <source>
        <strain evidence="3 4">AM34-3LB</strain>
    </source>
</reference>
<dbReference type="InterPro" id="IPR002053">
    <property type="entry name" value="Glyco_hydro_25"/>
</dbReference>
<dbReference type="InterPro" id="IPR036366">
    <property type="entry name" value="PGBDSf"/>
</dbReference>
<dbReference type="SUPFAM" id="SSF51445">
    <property type="entry name" value="(Trans)glycosidases"/>
    <property type="match status" value="1"/>
</dbReference>
<keyword evidence="4" id="KW-1185">Reference proteome</keyword>
<dbReference type="GO" id="GO:0003796">
    <property type="term" value="F:lysozyme activity"/>
    <property type="evidence" value="ECO:0007669"/>
    <property type="project" value="InterPro"/>
</dbReference>
<dbReference type="GO" id="GO:0016998">
    <property type="term" value="P:cell wall macromolecule catabolic process"/>
    <property type="evidence" value="ECO:0007669"/>
    <property type="project" value="InterPro"/>
</dbReference>
<evidence type="ECO:0000259" key="2">
    <source>
        <dbReference type="Pfam" id="PF01471"/>
    </source>
</evidence>
<dbReference type="PROSITE" id="PS51904">
    <property type="entry name" value="GLYCOSYL_HYDROL_F25_2"/>
    <property type="match status" value="1"/>
</dbReference>
<evidence type="ECO:0000313" key="4">
    <source>
        <dbReference type="Proteomes" id="UP000284621"/>
    </source>
</evidence>
<dbReference type="AlphaFoldDB" id="A0A414B581"/>
<dbReference type="EMBL" id="QSID01000009">
    <property type="protein sequence ID" value="RHC64148.1"/>
    <property type="molecule type" value="Genomic_DNA"/>
</dbReference>
<dbReference type="InterPro" id="IPR036365">
    <property type="entry name" value="PGBD-like_sf"/>
</dbReference>
<dbReference type="Proteomes" id="UP000284621">
    <property type="component" value="Unassembled WGS sequence"/>
</dbReference>
<evidence type="ECO:0000256" key="1">
    <source>
        <dbReference type="ARBA" id="ARBA00010646"/>
    </source>
</evidence>
<gene>
    <name evidence="3" type="ORF">DW833_08780</name>
</gene>
<name>A0A414B581_9FIRM</name>
<dbReference type="PANTHER" id="PTHR34135:SF2">
    <property type="entry name" value="LYSOZYME"/>
    <property type="match status" value="1"/>
</dbReference>
<evidence type="ECO:0000313" key="3">
    <source>
        <dbReference type="EMBL" id="RHC64148.1"/>
    </source>
</evidence>
<dbReference type="SUPFAM" id="SSF47090">
    <property type="entry name" value="PGBD-like"/>
    <property type="match status" value="1"/>
</dbReference>
<sequence length="316" mass="36272">MKKIVDVSSYNGTVSWAKVKKYGCSGAILKIIRKDLERDKGFNRNYQACNENHINWGVYNYTYATTPKKARADMNLVCDILDKIDKSYFKYGVWFDLEDKVQAKLTKSQIADIVNAAQEIVEKRGYVFGVYTGKAYFEEHIDRKKVLCQNWWIARYYRGDARMQIAVNPNEKYKPTTANIAWQYTSKGRFPKIVSTGNSGNFDFNIMYREPFEKEGVKKEEKTEEKPKKVYTGSLPALKSKAYFARPDGIKTSKKRKDIKKIQNFLNWAIDAGLTVDGKYGAKTETAVAVFQELCGIRIDGKFGSITLTKAKTFKK</sequence>
<dbReference type="PANTHER" id="PTHR34135">
    <property type="entry name" value="LYSOZYME"/>
    <property type="match status" value="1"/>
</dbReference>
<feature type="domain" description="Peptidoglycan binding-like" evidence="2">
    <location>
        <begin position="256"/>
        <end position="309"/>
    </location>
</feature>
<dbReference type="Gene3D" id="1.10.101.10">
    <property type="entry name" value="PGBD-like superfamily/PGBD"/>
    <property type="match status" value="1"/>
</dbReference>
<dbReference type="Gene3D" id="3.20.20.80">
    <property type="entry name" value="Glycosidases"/>
    <property type="match status" value="1"/>
</dbReference>
<protein>
    <recommendedName>
        <fullName evidence="2">Peptidoglycan binding-like domain-containing protein</fullName>
    </recommendedName>
</protein>
<proteinExistence type="inferred from homology"/>